<dbReference type="InterPro" id="IPR016035">
    <property type="entry name" value="Acyl_Trfase/lysoPLipase"/>
</dbReference>
<keyword evidence="2" id="KW-0378">Hydrolase</keyword>
<dbReference type="AlphaFoldDB" id="A0A7S0JFX3"/>
<feature type="transmembrane region" description="Helical" evidence="4">
    <location>
        <begin position="212"/>
        <end position="232"/>
    </location>
</feature>
<dbReference type="SUPFAM" id="SSF52151">
    <property type="entry name" value="FabD/lysophospholipase-like"/>
    <property type="match status" value="1"/>
</dbReference>
<feature type="domain" description="PNPLA" evidence="5">
    <location>
        <begin position="183"/>
        <end position="392"/>
    </location>
</feature>
<name>A0A7S0JFX3_9EUKA</name>
<dbReference type="Gene3D" id="3.40.1090.10">
    <property type="entry name" value="Cytosolic phospholipase A2 catalytic domain"/>
    <property type="match status" value="2"/>
</dbReference>
<keyword evidence="1 2" id="KW-0443">Lipid metabolism</keyword>
<evidence type="ECO:0000256" key="2">
    <source>
        <dbReference type="PROSITE-ProRule" id="PRU01161"/>
    </source>
</evidence>
<proteinExistence type="predicted"/>
<organism evidence="6">
    <name type="scientific">Calcidiscus leptoporus</name>
    <dbReference type="NCBI Taxonomy" id="127549"/>
    <lineage>
        <taxon>Eukaryota</taxon>
        <taxon>Haptista</taxon>
        <taxon>Haptophyta</taxon>
        <taxon>Prymnesiophyceae</taxon>
        <taxon>Coccolithales</taxon>
        <taxon>Calcidiscaceae</taxon>
        <taxon>Calcidiscus</taxon>
    </lineage>
</organism>
<evidence type="ECO:0000256" key="1">
    <source>
        <dbReference type="ARBA" id="ARBA00023098"/>
    </source>
</evidence>
<feature type="short sequence motif" description="GXSXG" evidence="2">
    <location>
        <begin position="217"/>
        <end position="221"/>
    </location>
</feature>
<dbReference type="InterPro" id="IPR002641">
    <property type="entry name" value="PNPLA_dom"/>
</dbReference>
<feature type="transmembrane region" description="Helical" evidence="4">
    <location>
        <begin position="65"/>
        <end position="86"/>
    </location>
</feature>
<sequence>MAAEGVQSAIGSLAGDAARAMADLTVPSTFALTTATRTALCFGLFLPPPSWPPERLTLGRLAYRAAFALAFGLMLLMPLCGMLFATVIFLPVLLPVLVVVVPVVLLPVLIHRLGSKSDAPDGCARRGSMDAPPDWQTDHSAYFSTATAASRARRQRVAAELIDAVNPSSATRMNAHIASCTGLAVYGCGVLASAHVGGLRALEKHGLQYEKLTTLAGVSAGAVVVACVAVGYRAEELHQVVLSLPFPRFMQPELASILRTAGSFLYGTLDKLGMDRAKTAVAPLALGNGPGVNTGQLLERLTGDALANKCGDADITLGQVARAFGKRLVIIVTELDSGREKRLTPESDPDLPVRVAVRMSMGVPGLMEPFLYNGHVYCDGGMMNDFPMDALPESGRLGLMVRPVEWVAFNSSVLEEIVGQSALDSVPGVKQDLAAVAQRLKHAGVYSVRNPIDFFMTCIQVMMDANLMLQIRASTEIHAAQSEVGRLWKAMSSTASSVKSGVNSLLSRQATQTVGERLGAETTPAADAHAGVPPAVAPPTTGQGGDAPFAAGLSKLAPQIMTLCAGELDAFDFGLTADMHKDLYRVGQLCVHMHAAQLEGEARGPQVMTFLARLQVILLMLHLKAHRDDKLPSPPKAPQRIGTD</sequence>
<dbReference type="GO" id="GO:0016787">
    <property type="term" value="F:hydrolase activity"/>
    <property type="evidence" value="ECO:0007669"/>
    <property type="project" value="UniProtKB-UniRule"/>
</dbReference>
<keyword evidence="4" id="KW-0472">Membrane</keyword>
<feature type="active site" description="Nucleophile" evidence="2">
    <location>
        <position position="219"/>
    </location>
</feature>
<dbReference type="PANTHER" id="PTHR46394:SF1">
    <property type="entry name" value="PNPLA DOMAIN-CONTAINING PROTEIN"/>
    <property type="match status" value="1"/>
</dbReference>
<dbReference type="PANTHER" id="PTHR46394">
    <property type="entry name" value="ANNEXIN"/>
    <property type="match status" value="1"/>
</dbReference>
<dbReference type="GO" id="GO:0016042">
    <property type="term" value="P:lipid catabolic process"/>
    <property type="evidence" value="ECO:0007669"/>
    <property type="project" value="UniProtKB-UniRule"/>
</dbReference>
<dbReference type="EMBL" id="HBER01049703">
    <property type="protein sequence ID" value="CAD8549621.1"/>
    <property type="molecule type" value="Transcribed_RNA"/>
</dbReference>
<reference evidence="6" key="1">
    <citation type="submission" date="2021-01" db="EMBL/GenBank/DDBJ databases">
        <authorList>
            <person name="Corre E."/>
            <person name="Pelletier E."/>
            <person name="Niang G."/>
            <person name="Scheremetjew M."/>
            <person name="Finn R."/>
            <person name="Kale V."/>
            <person name="Holt S."/>
            <person name="Cochrane G."/>
            <person name="Meng A."/>
            <person name="Brown T."/>
            <person name="Cohen L."/>
        </authorList>
    </citation>
    <scope>NUCLEOTIDE SEQUENCE</scope>
    <source>
        <strain evidence="6">RCC1130</strain>
    </source>
</reference>
<keyword evidence="4" id="KW-0812">Transmembrane</keyword>
<protein>
    <recommendedName>
        <fullName evidence="5">PNPLA domain-containing protein</fullName>
    </recommendedName>
</protein>
<gene>
    <name evidence="6" type="ORF">CLEP1334_LOCUS24911</name>
</gene>
<evidence type="ECO:0000259" key="5">
    <source>
        <dbReference type="PROSITE" id="PS51635"/>
    </source>
</evidence>
<dbReference type="Pfam" id="PF01734">
    <property type="entry name" value="Patatin"/>
    <property type="match status" value="1"/>
</dbReference>
<feature type="short sequence motif" description="DGA/G" evidence="2">
    <location>
        <begin position="379"/>
        <end position="381"/>
    </location>
</feature>
<feature type="active site" description="Proton acceptor" evidence="2">
    <location>
        <position position="379"/>
    </location>
</feature>
<accession>A0A7S0JFX3</accession>
<feature type="region of interest" description="Disordered" evidence="3">
    <location>
        <begin position="524"/>
        <end position="544"/>
    </location>
</feature>
<comment type="caution">
    <text evidence="2">Lacks conserved residue(s) required for the propagation of feature annotation.</text>
</comment>
<evidence type="ECO:0000256" key="4">
    <source>
        <dbReference type="SAM" id="Phobius"/>
    </source>
</evidence>
<feature type="transmembrane region" description="Helical" evidence="4">
    <location>
        <begin position="92"/>
        <end position="110"/>
    </location>
</feature>
<dbReference type="InterPro" id="IPR052580">
    <property type="entry name" value="Lipid_Hydrolase"/>
</dbReference>
<evidence type="ECO:0000313" key="6">
    <source>
        <dbReference type="EMBL" id="CAD8549621.1"/>
    </source>
</evidence>
<feature type="compositionally biased region" description="Low complexity" evidence="3">
    <location>
        <begin position="524"/>
        <end position="534"/>
    </location>
</feature>
<evidence type="ECO:0000256" key="3">
    <source>
        <dbReference type="SAM" id="MobiDB-lite"/>
    </source>
</evidence>
<dbReference type="PROSITE" id="PS51635">
    <property type="entry name" value="PNPLA"/>
    <property type="match status" value="1"/>
</dbReference>
<keyword evidence="4" id="KW-1133">Transmembrane helix</keyword>
<keyword evidence="2" id="KW-0442">Lipid degradation</keyword>